<evidence type="ECO:0000313" key="1">
    <source>
        <dbReference type="EMBL" id="CAG8756322.1"/>
    </source>
</evidence>
<evidence type="ECO:0000313" key="2">
    <source>
        <dbReference type="Proteomes" id="UP000789759"/>
    </source>
</evidence>
<gene>
    <name evidence="1" type="ORF">CPELLU_LOCUS15023</name>
</gene>
<sequence length="65" mass="7317">MSTLSQKLAEIVLPADKYGEVLYDLCSQDPIFEQQVITKYIDQSASSFDLITFPESNDNNTDKPT</sequence>
<dbReference type="EMBL" id="CAJVQA010018857">
    <property type="protein sequence ID" value="CAG8756322.1"/>
    <property type="molecule type" value="Genomic_DNA"/>
</dbReference>
<dbReference type="Proteomes" id="UP000789759">
    <property type="component" value="Unassembled WGS sequence"/>
</dbReference>
<protein>
    <submittedName>
        <fullName evidence="1">10655_t:CDS:1</fullName>
    </submittedName>
</protein>
<accession>A0A9N9NS85</accession>
<comment type="caution">
    <text evidence="1">The sequence shown here is derived from an EMBL/GenBank/DDBJ whole genome shotgun (WGS) entry which is preliminary data.</text>
</comment>
<organism evidence="1 2">
    <name type="scientific">Cetraspora pellucida</name>
    <dbReference type="NCBI Taxonomy" id="1433469"/>
    <lineage>
        <taxon>Eukaryota</taxon>
        <taxon>Fungi</taxon>
        <taxon>Fungi incertae sedis</taxon>
        <taxon>Mucoromycota</taxon>
        <taxon>Glomeromycotina</taxon>
        <taxon>Glomeromycetes</taxon>
        <taxon>Diversisporales</taxon>
        <taxon>Gigasporaceae</taxon>
        <taxon>Cetraspora</taxon>
    </lineage>
</organism>
<name>A0A9N9NS85_9GLOM</name>
<proteinExistence type="predicted"/>
<dbReference type="AlphaFoldDB" id="A0A9N9NS85"/>
<reference evidence="1" key="1">
    <citation type="submission" date="2021-06" db="EMBL/GenBank/DDBJ databases">
        <authorList>
            <person name="Kallberg Y."/>
            <person name="Tangrot J."/>
            <person name="Rosling A."/>
        </authorList>
    </citation>
    <scope>NUCLEOTIDE SEQUENCE</scope>
    <source>
        <strain evidence="1">FL966</strain>
    </source>
</reference>
<keyword evidence="2" id="KW-1185">Reference proteome</keyword>